<sequence length="688" mass="76080">MKLWSAVLGPLVAAAAQDASILSIRIETRALLNSRLCNVYIGHVQPVKGAIDFTYGSCEQSSPSDAHHFITTSKDASQDRLIWMLPDDIFSGGCISAWSNTTDELLGRSQKQHLDLDTMARRRHARLSPRSNGPNSILMDNSTGIDVWGPWFDGVEVLKNAECSAVDAAAAKQKSIAIVGAGMSGLMAYLCLTQQGLSSVSLIEGGDRLGGRVQTVYLSGEPFDYSYQEMGPMRVPMTLTVANQTYNMSDHQLVFQLAEEMNKLNEDHDELQINVIDWLESGGRKLPNGGGSNRVGETDGQQQGRPGHQGAVGHSGLSVEEIFDRVNKALPCKDFCVEMANNMFTAHRKWLDKGLLDLAGNQWSEFAFTAEYLNNNVNDTHFGFWGKGASSFWDKLCEDLYLNTTTWKTIDGGMSRLPQSFKPLVDNAITMNRRIDLVQPSLMQRTVTLQSRDNDTGDIDSTTHDYVLFAEISELSDAMKEAISTLPYTSACKVALEFEKRFWEHLDEPIYGTCYVAGPDYPGIGSICYPSYNINGTGRGALLASYISNPEWTDRWAATSESEHVQYVLDAMVGIHGGIVQQQYTGKFSRVCGALDPLEGASWADPTVGQHQLYLPEYFKTHNNMIFIGEHTSYTHAWIASALESGIRGSVQLLLELGLVDEAKATVEKWMARWIEVVVRHGDNTCMN</sequence>
<name>A0AAN7A9Y7_9PEZI</name>
<evidence type="ECO:0000256" key="2">
    <source>
        <dbReference type="SAM" id="SignalP"/>
    </source>
</evidence>
<proteinExistence type="predicted"/>
<dbReference type="InterPro" id="IPR036188">
    <property type="entry name" value="FAD/NAD-bd_sf"/>
</dbReference>
<evidence type="ECO:0000313" key="5">
    <source>
        <dbReference type="Proteomes" id="UP001302321"/>
    </source>
</evidence>
<dbReference type="Gene3D" id="3.50.50.60">
    <property type="entry name" value="FAD/NAD(P)-binding domain"/>
    <property type="match status" value="1"/>
</dbReference>
<feature type="chain" id="PRO_5043013942" evidence="2">
    <location>
        <begin position="17"/>
        <end position="688"/>
    </location>
</feature>
<dbReference type="SUPFAM" id="SSF54373">
    <property type="entry name" value="FAD-linked reductases, C-terminal domain"/>
    <property type="match status" value="1"/>
</dbReference>
<dbReference type="Gene3D" id="1.20.1440.240">
    <property type="match status" value="1"/>
</dbReference>
<feature type="region of interest" description="Disordered" evidence="1">
    <location>
        <begin position="285"/>
        <end position="311"/>
    </location>
</feature>
<dbReference type="Proteomes" id="UP001302321">
    <property type="component" value="Unassembled WGS sequence"/>
</dbReference>
<feature type="domain" description="Amine oxidase" evidence="3">
    <location>
        <begin position="183"/>
        <end position="653"/>
    </location>
</feature>
<keyword evidence="2" id="KW-0732">Signal</keyword>
<dbReference type="PANTHER" id="PTHR10742">
    <property type="entry name" value="FLAVIN MONOAMINE OXIDASE"/>
    <property type="match status" value="1"/>
</dbReference>
<feature type="signal peptide" evidence="2">
    <location>
        <begin position="1"/>
        <end position="16"/>
    </location>
</feature>
<gene>
    <name evidence="4" type="ORF">QBC36DRAFT_344367</name>
</gene>
<keyword evidence="5" id="KW-1185">Reference proteome</keyword>
<comment type="caution">
    <text evidence="4">The sequence shown here is derived from an EMBL/GenBank/DDBJ whole genome shotgun (WGS) entry which is preliminary data.</text>
</comment>
<dbReference type="GO" id="GO:0009063">
    <property type="term" value="P:amino acid catabolic process"/>
    <property type="evidence" value="ECO:0007669"/>
    <property type="project" value="TreeGrafter"/>
</dbReference>
<dbReference type="SUPFAM" id="SSF51905">
    <property type="entry name" value="FAD/NAD(P)-binding domain"/>
    <property type="match status" value="1"/>
</dbReference>
<dbReference type="AlphaFoldDB" id="A0AAN7A9Y7"/>
<reference evidence="4" key="2">
    <citation type="submission" date="2023-05" db="EMBL/GenBank/DDBJ databases">
        <authorList>
            <consortium name="Lawrence Berkeley National Laboratory"/>
            <person name="Steindorff A."/>
            <person name="Hensen N."/>
            <person name="Bonometti L."/>
            <person name="Westerberg I."/>
            <person name="Brannstrom I.O."/>
            <person name="Guillou S."/>
            <person name="Cros-Aarteil S."/>
            <person name="Calhoun S."/>
            <person name="Haridas S."/>
            <person name="Kuo A."/>
            <person name="Mondo S."/>
            <person name="Pangilinan J."/>
            <person name="Riley R."/>
            <person name="Labutti K."/>
            <person name="Andreopoulos B."/>
            <person name="Lipzen A."/>
            <person name="Chen C."/>
            <person name="Yanf M."/>
            <person name="Daum C."/>
            <person name="Ng V."/>
            <person name="Clum A."/>
            <person name="Ohm R."/>
            <person name="Martin F."/>
            <person name="Silar P."/>
            <person name="Natvig D."/>
            <person name="Lalanne C."/>
            <person name="Gautier V."/>
            <person name="Ament-Velasquez S.L."/>
            <person name="Kruys A."/>
            <person name="Hutchinson M.I."/>
            <person name="Powell A.J."/>
            <person name="Barry K."/>
            <person name="Miller A.N."/>
            <person name="Grigoriev I.V."/>
            <person name="Debuchy R."/>
            <person name="Gladieux P."/>
            <person name="Thoren M.H."/>
            <person name="Johannesson H."/>
        </authorList>
    </citation>
    <scope>NUCLEOTIDE SEQUENCE</scope>
    <source>
        <strain evidence="4">CBS 892.96</strain>
    </source>
</reference>
<evidence type="ECO:0000313" key="4">
    <source>
        <dbReference type="EMBL" id="KAK4178764.1"/>
    </source>
</evidence>
<dbReference type="EMBL" id="MU866131">
    <property type="protein sequence ID" value="KAK4178764.1"/>
    <property type="molecule type" value="Genomic_DNA"/>
</dbReference>
<evidence type="ECO:0000256" key="1">
    <source>
        <dbReference type="SAM" id="MobiDB-lite"/>
    </source>
</evidence>
<dbReference type="PANTHER" id="PTHR10742:SF382">
    <property type="entry name" value="AMINE OXIDASE DOMAIN-CONTAINING PROTEIN"/>
    <property type="match status" value="1"/>
</dbReference>
<protein>
    <submittedName>
        <fullName evidence="4">L-amino-acid oxidase</fullName>
    </submittedName>
</protein>
<evidence type="ECO:0000259" key="3">
    <source>
        <dbReference type="Pfam" id="PF01593"/>
    </source>
</evidence>
<dbReference type="Gene3D" id="3.90.660.10">
    <property type="match status" value="1"/>
</dbReference>
<dbReference type="InterPro" id="IPR050281">
    <property type="entry name" value="Flavin_monoamine_oxidase"/>
</dbReference>
<organism evidence="4 5">
    <name type="scientific">Triangularia setosa</name>
    <dbReference type="NCBI Taxonomy" id="2587417"/>
    <lineage>
        <taxon>Eukaryota</taxon>
        <taxon>Fungi</taxon>
        <taxon>Dikarya</taxon>
        <taxon>Ascomycota</taxon>
        <taxon>Pezizomycotina</taxon>
        <taxon>Sordariomycetes</taxon>
        <taxon>Sordariomycetidae</taxon>
        <taxon>Sordariales</taxon>
        <taxon>Podosporaceae</taxon>
        <taxon>Triangularia</taxon>
    </lineage>
</organism>
<dbReference type="GO" id="GO:0001716">
    <property type="term" value="F:L-amino-acid oxidase activity"/>
    <property type="evidence" value="ECO:0007669"/>
    <property type="project" value="TreeGrafter"/>
</dbReference>
<dbReference type="InterPro" id="IPR002937">
    <property type="entry name" value="Amino_oxidase"/>
</dbReference>
<accession>A0AAN7A9Y7</accession>
<dbReference type="Pfam" id="PF01593">
    <property type="entry name" value="Amino_oxidase"/>
    <property type="match status" value="1"/>
</dbReference>
<reference evidence="4" key="1">
    <citation type="journal article" date="2023" name="Mol. Phylogenet. Evol.">
        <title>Genome-scale phylogeny and comparative genomics of the fungal order Sordariales.</title>
        <authorList>
            <person name="Hensen N."/>
            <person name="Bonometti L."/>
            <person name="Westerberg I."/>
            <person name="Brannstrom I.O."/>
            <person name="Guillou S."/>
            <person name="Cros-Aarteil S."/>
            <person name="Calhoun S."/>
            <person name="Haridas S."/>
            <person name="Kuo A."/>
            <person name="Mondo S."/>
            <person name="Pangilinan J."/>
            <person name="Riley R."/>
            <person name="LaButti K."/>
            <person name="Andreopoulos B."/>
            <person name="Lipzen A."/>
            <person name="Chen C."/>
            <person name="Yan M."/>
            <person name="Daum C."/>
            <person name="Ng V."/>
            <person name="Clum A."/>
            <person name="Steindorff A."/>
            <person name="Ohm R.A."/>
            <person name="Martin F."/>
            <person name="Silar P."/>
            <person name="Natvig D.O."/>
            <person name="Lalanne C."/>
            <person name="Gautier V."/>
            <person name="Ament-Velasquez S.L."/>
            <person name="Kruys A."/>
            <person name="Hutchinson M.I."/>
            <person name="Powell A.J."/>
            <person name="Barry K."/>
            <person name="Miller A.N."/>
            <person name="Grigoriev I.V."/>
            <person name="Debuchy R."/>
            <person name="Gladieux P."/>
            <person name="Hiltunen Thoren M."/>
            <person name="Johannesson H."/>
        </authorList>
    </citation>
    <scope>NUCLEOTIDE SEQUENCE</scope>
    <source>
        <strain evidence="4">CBS 892.96</strain>
    </source>
</reference>